<feature type="domain" description="HTH iclR-type" evidence="4">
    <location>
        <begin position="1"/>
        <end position="63"/>
    </location>
</feature>
<dbReference type="Gene3D" id="1.10.10.10">
    <property type="entry name" value="Winged helix-like DNA-binding domain superfamily/Winged helix DNA-binding domain"/>
    <property type="match status" value="1"/>
</dbReference>
<feature type="domain" description="IclR-ED" evidence="5">
    <location>
        <begin position="64"/>
        <end position="249"/>
    </location>
</feature>
<proteinExistence type="predicted"/>
<dbReference type="InterPro" id="IPR036388">
    <property type="entry name" value="WH-like_DNA-bd_sf"/>
</dbReference>
<dbReference type="PANTHER" id="PTHR30136">
    <property type="entry name" value="HELIX-TURN-HELIX TRANSCRIPTIONAL REGULATOR, ICLR FAMILY"/>
    <property type="match status" value="1"/>
</dbReference>
<dbReference type="Pfam" id="PF09339">
    <property type="entry name" value="HTH_IclR"/>
    <property type="match status" value="1"/>
</dbReference>
<keyword evidence="7" id="KW-1185">Reference proteome</keyword>
<comment type="caution">
    <text evidence="6">The sequence shown here is derived from an EMBL/GenBank/DDBJ whole genome shotgun (WGS) entry which is preliminary data.</text>
</comment>
<dbReference type="Pfam" id="PF01614">
    <property type="entry name" value="IclR_C"/>
    <property type="match status" value="1"/>
</dbReference>
<accession>A0ABW4ERJ2</accession>
<evidence type="ECO:0000256" key="1">
    <source>
        <dbReference type="ARBA" id="ARBA00023015"/>
    </source>
</evidence>
<organism evidence="6 7">
    <name type="scientific">Pseudonocardia yunnanensis</name>
    <dbReference type="NCBI Taxonomy" id="58107"/>
    <lineage>
        <taxon>Bacteria</taxon>
        <taxon>Bacillati</taxon>
        <taxon>Actinomycetota</taxon>
        <taxon>Actinomycetes</taxon>
        <taxon>Pseudonocardiales</taxon>
        <taxon>Pseudonocardiaceae</taxon>
        <taxon>Pseudonocardia</taxon>
    </lineage>
</organism>
<evidence type="ECO:0000256" key="3">
    <source>
        <dbReference type="ARBA" id="ARBA00023163"/>
    </source>
</evidence>
<keyword evidence="2" id="KW-0238">DNA-binding</keyword>
<dbReference type="SUPFAM" id="SSF46785">
    <property type="entry name" value="Winged helix' DNA-binding domain"/>
    <property type="match status" value="1"/>
</dbReference>
<dbReference type="Gene3D" id="3.30.450.40">
    <property type="match status" value="1"/>
</dbReference>
<dbReference type="InterPro" id="IPR050707">
    <property type="entry name" value="HTH_MetabolicPath_Reg"/>
</dbReference>
<evidence type="ECO:0000313" key="6">
    <source>
        <dbReference type="EMBL" id="MFD1517813.1"/>
    </source>
</evidence>
<dbReference type="PANTHER" id="PTHR30136:SF35">
    <property type="entry name" value="HTH-TYPE TRANSCRIPTIONAL REGULATOR RV1719"/>
    <property type="match status" value="1"/>
</dbReference>
<dbReference type="SUPFAM" id="SSF55781">
    <property type="entry name" value="GAF domain-like"/>
    <property type="match status" value="1"/>
</dbReference>
<dbReference type="EMBL" id="JBHUCO010000011">
    <property type="protein sequence ID" value="MFD1517813.1"/>
    <property type="molecule type" value="Genomic_DNA"/>
</dbReference>
<dbReference type="InterPro" id="IPR036390">
    <property type="entry name" value="WH_DNA-bd_sf"/>
</dbReference>
<gene>
    <name evidence="6" type="ORF">ACFSJD_09955</name>
</gene>
<name>A0ABW4ERJ2_9PSEU</name>
<dbReference type="InterPro" id="IPR005471">
    <property type="entry name" value="Tscrpt_reg_IclR_N"/>
</dbReference>
<dbReference type="RefSeq" id="WP_344724592.1">
    <property type="nucleotide sequence ID" value="NZ_BAAAUS010000026.1"/>
</dbReference>
<sequence length="261" mass="28196">MQVVVRALDVLRVLSGEHRGLAMGEISQRVEMPLASTHRILRVLEGERFVTRSSSNRRYFLGPAARELGQSDLARQSPLVTPHKAVAEASRITGETVFLSELLGGRVTCLALAESGHPLRLFVRVGQEMPLHAAAAARVLLAGRPSAEARALLEVRTPLVAFTDDTPHTVEQVMDRLGLISKRGYDICNSELDDNVWAVSAPVRTSTDEVVASVTLAAPMHRMETAADREGAKLALLKAAASMSADLGWEPADVDQELAAH</sequence>
<keyword evidence="1" id="KW-0805">Transcription regulation</keyword>
<dbReference type="PROSITE" id="PS51077">
    <property type="entry name" value="HTH_ICLR"/>
    <property type="match status" value="1"/>
</dbReference>
<evidence type="ECO:0000313" key="7">
    <source>
        <dbReference type="Proteomes" id="UP001597114"/>
    </source>
</evidence>
<dbReference type="SMART" id="SM00346">
    <property type="entry name" value="HTH_ICLR"/>
    <property type="match status" value="1"/>
</dbReference>
<evidence type="ECO:0000259" key="4">
    <source>
        <dbReference type="PROSITE" id="PS51077"/>
    </source>
</evidence>
<keyword evidence="3" id="KW-0804">Transcription</keyword>
<dbReference type="InterPro" id="IPR029016">
    <property type="entry name" value="GAF-like_dom_sf"/>
</dbReference>
<evidence type="ECO:0000259" key="5">
    <source>
        <dbReference type="PROSITE" id="PS51078"/>
    </source>
</evidence>
<dbReference type="InterPro" id="IPR014757">
    <property type="entry name" value="Tscrpt_reg_IclR_C"/>
</dbReference>
<protein>
    <submittedName>
        <fullName evidence="6">IclR family transcriptional regulator</fullName>
    </submittedName>
</protein>
<evidence type="ECO:0000256" key="2">
    <source>
        <dbReference type="ARBA" id="ARBA00023125"/>
    </source>
</evidence>
<dbReference type="Proteomes" id="UP001597114">
    <property type="component" value="Unassembled WGS sequence"/>
</dbReference>
<reference evidence="7" key="1">
    <citation type="journal article" date="2019" name="Int. J. Syst. Evol. Microbiol.">
        <title>The Global Catalogue of Microorganisms (GCM) 10K type strain sequencing project: providing services to taxonomists for standard genome sequencing and annotation.</title>
        <authorList>
            <consortium name="The Broad Institute Genomics Platform"/>
            <consortium name="The Broad Institute Genome Sequencing Center for Infectious Disease"/>
            <person name="Wu L."/>
            <person name="Ma J."/>
        </authorList>
    </citation>
    <scope>NUCLEOTIDE SEQUENCE [LARGE SCALE GENOMIC DNA]</scope>
    <source>
        <strain evidence="7">CCM 7043</strain>
    </source>
</reference>
<dbReference type="PROSITE" id="PS51078">
    <property type="entry name" value="ICLR_ED"/>
    <property type="match status" value="1"/>
</dbReference>